<dbReference type="AlphaFoldDB" id="A0A1G7XK11"/>
<dbReference type="InterPro" id="IPR011608">
    <property type="entry name" value="PRD"/>
</dbReference>
<evidence type="ECO:0000259" key="2">
    <source>
        <dbReference type="PROSITE" id="PS51372"/>
    </source>
</evidence>
<proteinExistence type="predicted"/>
<dbReference type="SUPFAM" id="SSF50151">
    <property type="entry name" value="SacY-like RNA-binding domain"/>
    <property type="match status" value="1"/>
</dbReference>
<gene>
    <name evidence="3" type="ORF">SAMN04489735_100419</name>
</gene>
<dbReference type="GO" id="GO:0003723">
    <property type="term" value="F:RNA binding"/>
    <property type="evidence" value="ECO:0007669"/>
    <property type="project" value="InterPro"/>
</dbReference>
<reference evidence="3 4" key="1">
    <citation type="submission" date="2016-10" db="EMBL/GenBank/DDBJ databases">
        <authorList>
            <person name="de Groot N.N."/>
        </authorList>
    </citation>
    <scope>NUCLEOTIDE SEQUENCE [LARGE SCALE GENOMIC DNA]</scope>
    <source>
        <strain evidence="3 4">L 420-91</strain>
    </source>
</reference>
<dbReference type="Pfam" id="PF03123">
    <property type="entry name" value="CAT_RBD"/>
    <property type="match status" value="1"/>
</dbReference>
<dbReference type="EMBL" id="FNDE01000004">
    <property type="protein sequence ID" value="SDG84401.1"/>
    <property type="molecule type" value="Genomic_DNA"/>
</dbReference>
<dbReference type="PROSITE" id="PS51372">
    <property type="entry name" value="PRD_2"/>
    <property type="match status" value="2"/>
</dbReference>
<dbReference type="Gene3D" id="1.10.1790.10">
    <property type="entry name" value="PRD domain"/>
    <property type="match status" value="1"/>
</dbReference>
<dbReference type="GO" id="GO:0006355">
    <property type="term" value="P:regulation of DNA-templated transcription"/>
    <property type="evidence" value="ECO:0007669"/>
    <property type="project" value="InterPro"/>
</dbReference>
<dbReference type="InterPro" id="IPR050661">
    <property type="entry name" value="BglG_antiterminators"/>
</dbReference>
<dbReference type="RefSeq" id="WP_091259929.1">
    <property type="nucleotide sequence ID" value="NZ_FNDE01000004.1"/>
</dbReference>
<dbReference type="Gene3D" id="1.20.58.1950">
    <property type="match status" value="1"/>
</dbReference>
<organism evidence="3 4">
    <name type="scientific">Aneurinibacillus thermoaerophilus</name>
    <dbReference type="NCBI Taxonomy" id="143495"/>
    <lineage>
        <taxon>Bacteria</taxon>
        <taxon>Bacillati</taxon>
        <taxon>Bacillota</taxon>
        <taxon>Bacilli</taxon>
        <taxon>Bacillales</taxon>
        <taxon>Paenibacillaceae</taxon>
        <taxon>Aneurinibacillus group</taxon>
        <taxon>Aneurinibacillus</taxon>
    </lineage>
</organism>
<dbReference type="Proteomes" id="UP000198956">
    <property type="component" value="Unassembled WGS sequence"/>
</dbReference>
<accession>A0A1G7XK11</accession>
<dbReference type="Gene3D" id="1.20.890.100">
    <property type="match status" value="1"/>
</dbReference>
<dbReference type="Gene3D" id="2.30.24.10">
    <property type="entry name" value="CAT RNA-binding domain"/>
    <property type="match status" value="1"/>
</dbReference>
<dbReference type="OrthoDB" id="9813552at2"/>
<feature type="domain" description="PRD" evidence="2">
    <location>
        <begin position="178"/>
        <end position="286"/>
    </location>
</feature>
<dbReference type="SUPFAM" id="SSF63520">
    <property type="entry name" value="PTS-regulatory domain, PRD"/>
    <property type="match status" value="2"/>
</dbReference>
<dbReference type="Pfam" id="PF00874">
    <property type="entry name" value="PRD"/>
    <property type="match status" value="2"/>
</dbReference>
<sequence length="286" mass="33113">MGNGKRYEIKRVLNNNSLVARDEQKREVVLLGKGIGFQKAKGEIITSQAAIEKVFVLSTEENKERVICMFSEADEDVIRVVNEYVQYLEKKLDKKMSDWFMLALMDHISFAVKRLRQGIQIHNPFLHEVRSLYAYEYELAHEGVCMLEEGLNMTIPDDEIGFIALHLHSVRENQSLSRINRSSMLISRLVQTIESELEIEIDKTSFDYARLLTHLRFAIQRAEEGIGLGENHPLSELLRKEYPICYSLSYKLVKIMQNELQLTVPEAEASYLTLHIQRMINHVTTP</sequence>
<dbReference type="InterPro" id="IPR004341">
    <property type="entry name" value="CAT_RNA-bd_dom"/>
</dbReference>
<feature type="domain" description="PRD" evidence="2">
    <location>
        <begin position="72"/>
        <end position="177"/>
    </location>
</feature>
<protein>
    <submittedName>
        <fullName evidence="3">Transcriptional antiterminator, BglG family</fullName>
    </submittedName>
</protein>
<name>A0A1G7XK11_ANETH</name>
<dbReference type="NCBIfam" id="NF047357">
    <property type="entry name" value="antiterm_GlcT"/>
    <property type="match status" value="1"/>
</dbReference>
<dbReference type="PANTHER" id="PTHR30185">
    <property type="entry name" value="CRYPTIC BETA-GLUCOSIDE BGL OPERON ANTITERMINATOR"/>
    <property type="match status" value="1"/>
</dbReference>
<dbReference type="SMART" id="SM01061">
    <property type="entry name" value="CAT_RBD"/>
    <property type="match status" value="1"/>
</dbReference>
<dbReference type="InterPro" id="IPR036650">
    <property type="entry name" value="CAT_RNA-bd_dom_sf"/>
</dbReference>
<evidence type="ECO:0000313" key="3">
    <source>
        <dbReference type="EMBL" id="SDG84401.1"/>
    </source>
</evidence>
<dbReference type="InterPro" id="IPR036634">
    <property type="entry name" value="PRD_sf"/>
</dbReference>
<keyword evidence="1" id="KW-0677">Repeat</keyword>
<dbReference type="PANTHER" id="PTHR30185:SF16">
    <property type="entry name" value="PROTEIN GLCT"/>
    <property type="match status" value="1"/>
</dbReference>
<evidence type="ECO:0000256" key="1">
    <source>
        <dbReference type="ARBA" id="ARBA00022737"/>
    </source>
</evidence>
<evidence type="ECO:0000313" key="4">
    <source>
        <dbReference type="Proteomes" id="UP000198956"/>
    </source>
</evidence>